<dbReference type="Pfam" id="PF13173">
    <property type="entry name" value="AAA_14"/>
    <property type="match status" value="1"/>
</dbReference>
<sequence>MEVFFNNINPWWFFSNWESKDKHLREWYSQKIKWVPNWINELGLEPFSLNFVYGIRQAGKTTGLKLLIRELINRSVDPLSIYYIDLDYVASLQEFRKIVEEVIKEMKKRNNEKAYLFLDEVTSIDEWWRVVKYFIDSGEFQNVVITVSGSSTLKLTKIPEKFPGRRGKGKDVQVMPLSFPEFAQIKSGKTKEELLFDTSLTLSLFEDYLKVGGFPKSINNNPDSSQALIQGVLSEVYKAKMSAETVQNLIYSILDKIPSALSFNSIASDLGISHNTVSEYIEFLKDIFVVGIAYLKRGEEIIKRKEKKVFFRDPFILRSMSLWVNKEFDESALLENVVQEHLLRKEGEVAYYKNSEEIDVVTKNYKIEVKKKRSHKSYPKDVIILDKDEIPFFLIKSLDLKLGNADSSQRR</sequence>
<dbReference type="EMBL" id="QEFD01000185">
    <property type="protein sequence ID" value="PVU74752.1"/>
    <property type="molecule type" value="Genomic_DNA"/>
</dbReference>
<dbReference type="Pfam" id="PF13635">
    <property type="entry name" value="DUF4143"/>
    <property type="match status" value="1"/>
</dbReference>
<dbReference type="Proteomes" id="UP000245638">
    <property type="component" value="Unassembled WGS sequence"/>
</dbReference>
<dbReference type="PANTHER" id="PTHR33295:SF18">
    <property type="entry name" value="AAA+ ATPASE DOMAIN-CONTAINING PROTEIN"/>
    <property type="match status" value="1"/>
</dbReference>
<proteinExistence type="predicted"/>
<accession>A0A2T9X3W4</accession>
<dbReference type="InterPro" id="IPR041682">
    <property type="entry name" value="AAA_14"/>
</dbReference>
<comment type="caution">
    <text evidence="3">The sequence shown here is derived from an EMBL/GenBank/DDBJ whole genome shotgun (WGS) entry which is preliminary data.</text>
</comment>
<evidence type="ECO:0000259" key="2">
    <source>
        <dbReference type="Pfam" id="PF13635"/>
    </source>
</evidence>
<evidence type="ECO:0000259" key="1">
    <source>
        <dbReference type="Pfam" id="PF13173"/>
    </source>
</evidence>
<gene>
    <name evidence="3" type="ORF">DDW13_06270</name>
</gene>
<protein>
    <submittedName>
        <fullName evidence="3">ATPase</fullName>
    </submittedName>
</protein>
<evidence type="ECO:0000313" key="3">
    <source>
        <dbReference type="EMBL" id="PVU74752.1"/>
    </source>
</evidence>
<feature type="domain" description="AAA" evidence="1">
    <location>
        <begin position="50"/>
        <end position="182"/>
    </location>
</feature>
<dbReference type="AlphaFoldDB" id="A0A2T9X3W4"/>
<name>A0A2T9X3W4_9CREN</name>
<dbReference type="PANTHER" id="PTHR33295">
    <property type="entry name" value="ATPASE"/>
    <property type="match status" value="1"/>
</dbReference>
<dbReference type="SUPFAM" id="SSF52540">
    <property type="entry name" value="P-loop containing nucleoside triphosphate hydrolases"/>
    <property type="match status" value="1"/>
</dbReference>
<dbReference type="InterPro" id="IPR027417">
    <property type="entry name" value="P-loop_NTPase"/>
</dbReference>
<feature type="domain" description="DUF4143" evidence="2">
    <location>
        <begin position="241"/>
        <end position="371"/>
    </location>
</feature>
<dbReference type="InterPro" id="IPR025420">
    <property type="entry name" value="DUF4143"/>
</dbReference>
<reference evidence="3 4" key="1">
    <citation type="journal article" date="2015" name="Appl. Environ. Microbiol.">
        <title>Nanoarchaeota, Their Sulfolobales Host, and Nanoarchaeota Virus Distribution across Yellowstone National Park Hot Springs.</title>
        <authorList>
            <person name="Munson-McGee J.H."/>
            <person name="Field E.K."/>
            <person name="Bateson M."/>
            <person name="Rooney C."/>
            <person name="Stepanauskas R."/>
            <person name="Young M.J."/>
        </authorList>
    </citation>
    <scope>NUCLEOTIDE SEQUENCE [LARGE SCALE GENOMIC DNA]</scope>
    <source>
        <strain evidence="3">SCGC AC-742_N10</strain>
    </source>
</reference>
<organism evidence="3 4">
    <name type="scientific">Acidianus hospitalis</name>
    <dbReference type="NCBI Taxonomy" id="563177"/>
    <lineage>
        <taxon>Archaea</taxon>
        <taxon>Thermoproteota</taxon>
        <taxon>Thermoprotei</taxon>
        <taxon>Sulfolobales</taxon>
        <taxon>Sulfolobaceae</taxon>
        <taxon>Acidianus</taxon>
    </lineage>
</organism>
<evidence type="ECO:0000313" key="4">
    <source>
        <dbReference type="Proteomes" id="UP000245638"/>
    </source>
</evidence>